<comment type="caution">
    <text evidence="4">The sequence shown here is derived from an EMBL/GenBank/DDBJ whole genome shotgun (WGS) entry which is preliminary data.</text>
</comment>
<dbReference type="InterPro" id="IPR025836">
    <property type="entry name" value="Zn_knuckle_CX2CX4HX4C"/>
</dbReference>
<feature type="compositionally biased region" description="Basic and acidic residues" evidence="1">
    <location>
        <begin position="687"/>
        <end position="707"/>
    </location>
</feature>
<feature type="compositionally biased region" description="Basic and acidic residues" evidence="1">
    <location>
        <begin position="667"/>
        <end position="678"/>
    </location>
</feature>
<dbReference type="InterPro" id="IPR025558">
    <property type="entry name" value="DUF4283"/>
</dbReference>
<evidence type="ECO:0000313" key="4">
    <source>
        <dbReference type="EMBL" id="OMO71298.1"/>
    </source>
</evidence>
<evidence type="ECO:0000256" key="1">
    <source>
        <dbReference type="SAM" id="MobiDB-lite"/>
    </source>
</evidence>
<feature type="region of interest" description="Disordered" evidence="1">
    <location>
        <begin position="276"/>
        <end position="346"/>
    </location>
</feature>
<evidence type="ECO:0000259" key="3">
    <source>
        <dbReference type="Pfam" id="PF14392"/>
    </source>
</evidence>
<dbReference type="Pfam" id="PF14392">
    <property type="entry name" value="zf-CCHC_4"/>
    <property type="match status" value="1"/>
</dbReference>
<gene>
    <name evidence="4" type="ORF">COLO4_28311</name>
</gene>
<dbReference type="Proteomes" id="UP000187203">
    <property type="component" value="Unassembled WGS sequence"/>
</dbReference>
<dbReference type="AlphaFoldDB" id="A0A1R3HLW6"/>
<evidence type="ECO:0008006" key="6">
    <source>
        <dbReference type="Google" id="ProtNLM"/>
    </source>
</evidence>
<feature type="region of interest" description="Disordered" evidence="1">
    <location>
        <begin position="646"/>
        <end position="729"/>
    </location>
</feature>
<evidence type="ECO:0000259" key="2">
    <source>
        <dbReference type="Pfam" id="PF14111"/>
    </source>
</evidence>
<feature type="region of interest" description="Disordered" evidence="1">
    <location>
        <begin position="359"/>
        <end position="379"/>
    </location>
</feature>
<dbReference type="PANTHER" id="PTHR31286:SF167">
    <property type="entry name" value="OS09G0268800 PROTEIN"/>
    <property type="match status" value="1"/>
</dbReference>
<feature type="compositionally biased region" description="Polar residues" evidence="1">
    <location>
        <begin position="47"/>
        <end position="62"/>
    </location>
</feature>
<feature type="domain" description="DUF4283" evidence="2">
    <location>
        <begin position="87"/>
        <end position="146"/>
    </location>
</feature>
<feature type="compositionally biased region" description="Polar residues" evidence="1">
    <location>
        <begin position="720"/>
        <end position="729"/>
    </location>
</feature>
<dbReference type="PANTHER" id="PTHR31286">
    <property type="entry name" value="GLYCINE-RICH CELL WALL STRUCTURAL PROTEIN 1.8-LIKE"/>
    <property type="match status" value="1"/>
</dbReference>
<feature type="compositionally biased region" description="Basic and acidic residues" evidence="1">
    <location>
        <begin position="291"/>
        <end position="303"/>
    </location>
</feature>
<reference evidence="5" key="1">
    <citation type="submission" date="2013-09" db="EMBL/GenBank/DDBJ databases">
        <title>Corchorus olitorius genome sequencing.</title>
        <authorList>
            <person name="Alam M."/>
            <person name="Haque M.S."/>
            <person name="Islam M.S."/>
            <person name="Emdad E.M."/>
            <person name="Islam M.M."/>
            <person name="Ahmed B."/>
            <person name="Halim A."/>
            <person name="Hossen Q.M.M."/>
            <person name="Hossain M.Z."/>
            <person name="Ahmed R."/>
            <person name="Khan M.M."/>
            <person name="Islam R."/>
            <person name="Rashid M.M."/>
            <person name="Khan S.A."/>
            <person name="Rahman M.S."/>
            <person name="Alam M."/>
            <person name="Yahiya A.S."/>
            <person name="Khan M.S."/>
            <person name="Azam M.S."/>
            <person name="Haque T."/>
            <person name="Lashkar M.Z.H."/>
            <person name="Akhand A.I."/>
            <person name="Morshed G."/>
            <person name="Roy S."/>
            <person name="Uddin K.S."/>
            <person name="Rabeya T."/>
            <person name="Hossain A.S."/>
            <person name="Chowdhury A."/>
            <person name="Snigdha A.R."/>
            <person name="Mortoza M.S."/>
            <person name="Matin S.A."/>
            <person name="Hoque S.M.E."/>
            <person name="Islam M.K."/>
            <person name="Roy D.K."/>
            <person name="Haider R."/>
            <person name="Moosa M.M."/>
            <person name="Elias S.M."/>
            <person name="Hasan A.M."/>
            <person name="Jahan S."/>
            <person name="Shafiuddin M."/>
            <person name="Mahmood N."/>
            <person name="Shommy N.S."/>
        </authorList>
    </citation>
    <scope>NUCLEOTIDE SEQUENCE [LARGE SCALE GENOMIC DNA]</scope>
    <source>
        <strain evidence="5">cv. O-4</strain>
    </source>
</reference>
<dbReference type="OrthoDB" id="1690666at2759"/>
<evidence type="ECO:0000313" key="5">
    <source>
        <dbReference type="Proteomes" id="UP000187203"/>
    </source>
</evidence>
<sequence length="729" mass="83669">MPFLEPPLFNSKKHIQLLSSFIPLYKKMNRPGFPRIRILRECSWTDSDTSSQESGDSGNSNPLGLHPRPSPEIRNRRSHRIRIPTAERYITRAWELRGEAVVIGREDDRYLIHFNSAIDRTVGILGNPWCMDGAILVVQQWNPNTTLPERMTETAGQVLGIDWANSWPTNVRFMRIRLRVDLNEPLTPGVTLDTDDGASRWIQFSYERINKLCMSCGMIGHTHPNCNLARTEVDRRINHRLITISQRYGYPIVVDDTQPFFSNEMRAFRNRARRRNTRLIYSQNQNRRRLQNGDENRDVRVEEMEQEQETEQVQIPPAENPAQNEANQLRRGRNEGDQTRESQGSEENFLLASEEFNDNENEQDGDIQGAAGGVGGDSHIIDLTIGEGDHNDRGQEMQDDTQVNELSVLTPVSLLQPEPLPIRPPQITYQTEVSDYPPYSPISDPMFEFDNTVNRVQSIYERYEGGFENLADYEDMMFAIAREQSRFEHVCAEVVRHSGIMLDGIQNRHLNDPFDQPNDNQPRWINMPGGGIMYTNAKYVAEEGQRAESSAMGERRNREPRMMNREDIEFQLSIRAERNQQENARNIGEVWTSFSLQNFRETALPAITEEVPVVDTGPGEEQSDRGVSPGFICTVNEEDLVAAFLKDTPSPTEEQAEDNTEKEEEQEDRKGKRVRDQDEIPSDTDLEGGRRIRQRLQDLEVDGKPQMEVDGESELGLRQTVPQQSPNYP</sequence>
<feature type="region of interest" description="Disordered" evidence="1">
    <location>
        <begin position="47"/>
        <end position="76"/>
    </location>
</feature>
<dbReference type="Pfam" id="PF14111">
    <property type="entry name" value="DUF4283"/>
    <property type="match status" value="1"/>
</dbReference>
<protein>
    <recommendedName>
        <fullName evidence="6">Zinc knuckle CX2CX4HX4C</fullName>
    </recommendedName>
</protein>
<dbReference type="InterPro" id="IPR040256">
    <property type="entry name" value="At4g02000-like"/>
</dbReference>
<accession>A0A1R3HLW6</accession>
<proteinExistence type="predicted"/>
<keyword evidence="5" id="KW-1185">Reference proteome</keyword>
<feature type="domain" description="Zinc knuckle CX2CX4HX4C" evidence="3">
    <location>
        <begin position="181"/>
        <end position="227"/>
    </location>
</feature>
<dbReference type="EMBL" id="AWUE01019833">
    <property type="protein sequence ID" value="OMO71298.1"/>
    <property type="molecule type" value="Genomic_DNA"/>
</dbReference>
<name>A0A1R3HLW6_9ROSI</name>
<feature type="compositionally biased region" description="Acidic residues" evidence="1">
    <location>
        <begin position="654"/>
        <end position="666"/>
    </location>
</feature>
<feature type="region of interest" description="Disordered" evidence="1">
    <location>
        <begin position="611"/>
        <end position="630"/>
    </location>
</feature>
<organism evidence="4 5">
    <name type="scientific">Corchorus olitorius</name>
    <dbReference type="NCBI Taxonomy" id="93759"/>
    <lineage>
        <taxon>Eukaryota</taxon>
        <taxon>Viridiplantae</taxon>
        <taxon>Streptophyta</taxon>
        <taxon>Embryophyta</taxon>
        <taxon>Tracheophyta</taxon>
        <taxon>Spermatophyta</taxon>
        <taxon>Magnoliopsida</taxon>
        <taxon>eudicotyledons</taxon>
        <taxon>Gunneridae</taxon>
        <taxon>Pentapetalae</taxon>
        <taxon>rosids</taxon>
        <taxon>malvids</taxon>
        <taxon>Malvales</taxon>
        <taxon>Malvaceae</taxon>
        <taxon>Grewioideae</taxon>
        <taxon>Apeibeae</taxon>
        <taxon>Corchorus</taxon>
    </lineage>
</organism>